<comment type="caution">
    <text evidence="1">The sequence shown here is derived from an EMBL/GenBank/DDBJ whole genome shotgun (WGS) entry which is preliminary data.</text>
</comment>
<proteinExistence type="predicted"/>
<evidence type="ECO:0000313" key="1">
    <source>
        <dbReference type="EMBL" id="GAB60490.1"/>
    </source>
</evidence>
<organism evidence="1 2">
    <name type="scientific">Rheinheimera nanhaiensis E407-8</name>
    <dbReference type="NCBI Taxonomy" id="562729"/>
    <lineage>
        <taxon>Bacteria</taxon>
        <taxon>Pseudomonadati</taxon>
        <taxon>Pseudomonadota</taxon>
        <taxon>Gammaproteobacteria</taxon>
        <taxon>Chromatiales</taxon>
        <taxon>Chromatiaceae</taxon>
        <taxon>Rheinheimera</taxon>
    </lineage>
</organism>
<sequence length="40" mass="4365">MWQEIGAPQQTSRSALNLACILSANNAVLGQNRLLRVKAQ</sequence>
<keyword evidence="2" id="KW-1185">Reference proteome</keyword>
<dbReference type="AlphaFoldDB" id="I1E2G2"/>
<name>I1E2G2_9GAMM</name>
<accession>I1E2G2</accession>
<evidence type="ECO:0000313" key="2">
    <source>
        <dbReference type="Proteomes" id="UP000004374"/>
    </source>
</evidence>
<dbReference type="EMBL" id="BAFK01000029">
    <property type="protein sequence ID" value="GAB60490.1"/>
    <property type="molecule type" value="Genomic_DNA"/>
</dbReference>
<dbReference type="Proteomes" id="UP000004374">
    <property type="component" value="Unassembled WGS sequence"/>
</dbReference>
<gene>
    <name evidence="1" type="ORF">RNAN_3515</name>
</gene>
<reference evidence="1 2" key="1">
    <citation type="journal article" date="2012" name="J. Bacteriol.">
        <title>Genome Sequence of the Protease-Producing Bacterium Rheinheimera nanhaiensis E407-8T, Isolated from Deep-Sea Sediment of the South China Sea.</title>
        <authorList>
            <person name="Zhang X.-Y."/>
            <person name="Zhang Y.-J."/>
            <person name="Qin Q.-L."/>
            <person name="Xie B.-B."/>
            <person name="Chen X.-L."/>
            <person name="Zhou B.-C."/>
            <person name="Zhang Y.-Z."/>
        </authorList>
    </citation>
    <scope>NUCLEOTIDE SEQUENCE [LARGE SCALE GENOMIC DNA]</scope>
    <source>
        <strain evidence="1 2">E407-8</strain>
    </source>
</reference>
<dbReference type="STRING" id="562729.RNAN_3515"/>
<protein>
    <submittedName>
        <fullName evidence="1">Uncharacterized protein</fullName>
    </submittedName>
</protein>